<evidence type="ECO:0000256" key="1">
    <source>
        <dbReference type="PROSITE-ProRule" id="PRU00176"/>
    </source>
</evidence>
<dbReference type="CDD" id="cd12277">
    <property type="entry name" value="RRM3_MEI2_EAR1_like"/>
    <property type="match status" value="1"/>
</dbReference>
<evidence type="ECO:0000313" key="5">
    <source>
        <dbReference type="Proteomes" id="UP001178507"/>
    </source>
</evidence>
<feature type="region of interest" description="Disordered" evidence="2">
    <location>
        <begin position="67"/>
        <end position="107"/>
    </location>
</feature>
<gene>
    <name evidence="4" type="ORF">EVOR1521_LOCUS10654</name>
</gene>
<feature type="compositionally biased region" description="Polar residues" evidence="2">
    <location>
        <begin position="87"/>
        <end position="105"/>
    </location>
</feature>
<dbReference type="InterPro" id="IPR012677">
    <property type="entry name" value="Nucleotide-bd_a/b_plait_sf"/>
</dbReference>
<feature type="region of interest" description="Disordered" evidence="2">
    <location>
        <begin position="16"/>
        <end position="36"/>
    </location>
</feature>
<feature type="compositionally biased region" description="Polar residues" evidence="2">
    <location>
        <begin position="268"/>
        <end position="281"/>
    </location>
</feature>
<dbReference type="InterPro" id="IPR007201">
    <property type="entry name" value="Mei2-like_Rrm_C"/>
</dbReference>
<feature type="domain" description="RRM" evidence="3">
    <location>
        <begin position="315"/>
        <end position="402"/>
    </location>
</feature>
<reference evidence="4" key="1">
    <citation type="submission" date="2023-08" db="EMBL/GenBank/DDBJ databases">
        <authorList>
            <person name="Chen Y."/>
            <person name="Shah S."/>
            <person name="Dougan E. K."/>
            <person name="Thang M."/>
            <person name="Chan C."/>
        </authorList>
    </citation>
    <scope>NUCLEOTIDE SEQUENCE</scope>
</reference>
<feature type="region of interest" description="Disordered" evidence="2">
    <location>
        <begin position="142"/>
        <end position="164"/>
    </location>
</feature>
<evidence type="ECO:0000259" key="3">
    <source>
        <dbReference type="PROSITE" id="PS50102"/>
    </source>
</evidence>
<feature type="region of interest" description="Disordered" evidence="2">
    <location>
        <begin position="201"/>
        <end position="286"/>
    </location>
</feature>
<dbReference type="SUPFAM" id="SSF54928">
    <property type="entry name" value="RNA-binding domain, RBD"/>
    <property type="match status" value="1"/>
</dbReference>
<dbReference type="Pfam" id="PF04059">
    <property type="entry name" value="RRM_2"/>
    <property type="match status" value="1"/>
</dbReference>
<keyword evidence="1" id="KW-0694">RNA-binding</keyword>
<feature type="compositionally biased region" description="Low complexity" evidence="2">
    <location>
        <begin position="256"/>
        <end position="267"/>
    </location>
</feature>
<dbReference type="Proteomes" id="UP001178507">
    <property type="component" value="Unassembled WGS sequence"/>
</dbReference>
<dbReference type="EMBL" id="CAUJNA010001024">
    <property type="protein sequence ID" value="CAJ1383558.1"/>
    <property type="molecule type" value="Genomic_DNA"/>
</dbReference>
<name>A0AA36IB68_9DINO</name>
<dbReference type="InterPro" id="IPR000504">
    <property type="entry name" value="RRM_dom"/>
</dbReference>
<evidence type="ECO:0000313" key="4">
    <source>
        <dbReference type="EMBL" id="CAJ1383558.1"/>
    </source>
</evidence>
<dbReference type="PROSITE" id="PS50102">
    <property type="entry name" value="RRM"/>
    <property type="match status" value="1"/>
</dbReference>
<dbReference type="Gene3D" id="3.30.70.330">
    <property type="match status" value="1"/>
</dbReference>
<dbReference type="AlphaFoldDB" id="A0AA36IB68"/>
<keyword evidence="5" id="KW-1185">Reference proteome</keyword>
<dbReference type="GO" id="GO:0003723">
    <property type="term" value="F:RNA binding"/>
    <property type="evidence" value="ECO:0007669"/>
    <property type="project" value="UniProtKB-UniRule"/>
</dbReference>
<feature type="compositionally biased region" description="Basic and acidic residues" evidence="2">
    <location>
        <begin position="202"/>
        <end position="228"/>
    </location>
</feature>
<accession>A0AA36IB68</accession>
<dbReference type="InterPro" id="IPR035979">
    <property type="entry name" value="RBD_domain_sf"/>
</dbReference>
<organism evidence="4 5">
    <name type="scientific">Effrenium voratum</name>
    <dbReference type="NCBI Taxonomy" id="2562239"/>
    <lineage>
        <taxon>Eukaryota</taxon>
        <taxon>Sar</taxon>
        <taxon>Alveolata</taxon>
        <taxon>Dinophyceae</taxon>
        <taxon>Suessiales</taxon>
        <taxon>Symbiodiniaceae</taxon>
        <taxon>Effrenium</taxon>
    </lineage>
</organism>
<comment type="caution">
    <text evidence="4">The sequence shown here is derived from an EMBL/GenBank/DDBJ whole genome shotgun (WGS) entry which is preliminary data.</text>
</comment>
<proteinExistence type="predicted"/>
<evidence type="ECO:0000256" key="2">
    <source>
        <dbReference type="SAM" id="MobiDB-lite"/>
    </source>
</evidence>
<protein>
    <recommendedName>
        <fullName evidence="3">RRM domain-containing protein</fullName>
    </recommendedName>
</protein>
<sequence length="438" mass="48834">MAMRVCVRNTFITFDEGDEPRISPKASPRSRSVECASPRREECEQIAKLNKILDDDEEALREIRSPVLVATPLPQFDGPGRIRADSFGSSGASSPPEQEQISGGPSPQELKQLKQRLKEVCQHGYNGGTMHRAASNNSVWSLGSEATEDGNGRGLRHVHSHGSMSSVTSFEANRSRACSYGSICSAMEETDEPVEFDLVEYSEDHPKPEPRERDGRISEGREGRERRGREGRRRKKQDPGPNDTGPKPVGLVDECPSPTASPTSWSPRQGSITSRASSPSGDKSKVWQKEYRHSLVPKTVNLQDEYLNQAAQDITTLMIRNIPNRYSQRDLISELEDLGFAGKFNFLYIPLDKGTMANVGYAFVNFISKNWAQKCMEAFREYRFKRHRKTSGKIASISAAHLQGLEANLAHYERAVVNTAKLKQRRPVVIANISSSLE</sequence>